<protein>
    <submittedName>
        <fullName evidence="1">Uncharacterized protein</fullName>
    </submittedName>
</protein>
<comment type="caution">
    <text evidence="1">The sequence shown here is derived from an EMBL/GenBank/DDBJ whole genome shotgun (WGS) entry which is preliminary data.</text>
</comment>
<name>A0A438EUW0_VITVI</name>
<evidence type="ECO:0000313" key="1">
    <source>
        <dbReference type="EMBL" id="RVW51462.1"/>
    </source>
</evidence>
<dbReference type="AlphaFoldDB" id="A0A438EUW0"/>
<dbReference type="EMBL" id="QGNW01001180">
    <property type="protein sequence ID" value="RVW51462.1"/>
    <property type="molecule type" value="Genomic_DNA"/>
</dbReference>
<accession>A0A438EUW0</accession>
<evidence type="ECO:0000313" key="2">
    <source>
        <dbReference type="Proteomes" id="UP000288805"/>
    </source>
</evidence>
<sequence>MIMTFNPQNNIEHLFQTSRLHNSKKIENPRVEFEHDSGNGADVAMMRDSSFSKTPNIHVILHQQLDQSPKPLHQSLRLERASDHLLQTSHKRQLQIVVKYEEPTSRMPINCQCNDPSPSNGAQMLTQSKNHSFKNLHLRIGSKISETVKGKLRLGTRILQLRGPYSRPPLYLNSRLAFFSERSIRFSSPNGEFGLCSMKKDRESEPK</sequence>
<dbReference type="Proteomes" id="UP000288805">
    <property type="component" value="Unassembled WGS sequence"/>
</dbReference>
<gene>
    <name evidence="1" type="ORF">CK203_083994</name>
</gene>
<organism evidence="1 2">
    <name type="scientific">Vitis vinifera</name>
    <name type="common">Grape</name>
    <dbReference type="NCBI Taxonomy" id="29760"/>
    <lineage>
        <taxon>Eukaryota</taxon>
        <taxon>Viridiplantae</taxon>
        <taxon>Streptophyta</taxon>
        <taxon>Embryophyta</taxon>
        <taxon>Tracheophyta</taxon>
        <taxon>Spermatophyta</taxon>
        <taxon>Magnoliopsida</taxon>
        <taxon>eudicotyledons</taxon>
        <taxon>Gunneridae</taxon>
        <taxon>Pentapetalae</taxon>
        <taxon>rosids</taxon>
        <taxon>Vitales</taxon>
        <taxon>Vitaceae</taxon>
        <taxon>Viteae</taxon>
        <taxon>Vitis</taxon>
    </lineage>
</organism>
<proteinExistence type="predicted"/>
<reference evidence="1 2" key="1">
    <citation type="journal article" date="2018" name="PLoS Genet.">
        <title>Population sequencing reveals clonal diversity and ancestral inbreeding in the grapevine cultivar Chardonnay.</title>
        <authorList>
            <person name="Roach M.J."/>
            <person name="Johnson D.L."/>
            <person name="Bohlmann J."/>
            <person name="van Vuuren H.J."/>
            <person name="Jones S.J."/>
            <person name="Pretorius I.S."/>
            <person name="Schmidt S.A."/>
            <person name="Borneman A.R."/>
        </authorList>
    </citation>
    <scope>NUCLEOTIDE SEQUENCE [LARGE SCALE GENOMIC DNA]</scope>
    <source>
        <strain evidence="2">cv. Chardonnay</strain>
        <tissue evidence="1">Leaf</tissue>
    </source>
</reference>